<accession>A0A6L6QN48</accession>
<comment type="caution">
    <text evidence="2">The sequence shown here is derived from an EMBL/GenBank/DDBJ whole genome shotgun (WGS) entry which is preliminary data.</text>
</comment>
<sequence>MNIRKLALALFFIAQGTHASEGFVRTGESGNLFLYTTAENILGKSVVYQFDDGKAVRCCATAVVGEQAALEENEFLSDEFSMKDVHKYALKAAPPKSDWLPFVGIAVIAATESPKSRGTGLDVKEMAGTSSIRTCISSEGIHLIKRTKGKLRSHLYMGLGYEVEPTCTAKDLQ</sequence>
<dbReference type="EMBL" id="WNKX01000027">
    <property type="protein sequence ID" value="MTW13779.1"/>
    <property type="molecule type" value="Genomic_DNA"/>
</dbReference>
<evidence type="ECO:0000313" key="3">
    <source>
        <dbReference type="Proteomes" id="UP000472320"/>
    </source>
</evidence>
<evidence type="ECO:0000256" key="1">
    <source>
        <dbReference type="SAM" id="SignalP"/>
    </source>
</evidence>
<protein>
    <recommendedName>
        <fullName evidence="4">Lipoprotein</fullName>
    </recommendedName>
</protein>
<proteinExistence type="predicted"/>
<organism evidence="2 3">
    <name type="scientific">Massilia eburnea</name>
    <dbReference type="NCBI Taxonomy" id="1776165"/>
    <lineage>
        <taxon>Bacteria</taxon>
        <taxon>Pseudomonadati</taxon>
        <taxon>Pseudomonadota</taxon>
        <taxon>Betaproteobacteria</taxon>
        <taxon>Burkholderiales</taxon>
        <taxon>Oxalobacteraceae</taxon>
        <taxon>Telluria group</taxon>
        <taxon>Massilia</taxon>
    </lineage>
</organism>
<gene>
    <name evidence="2" type="ORF">GM658_24510</name>
</gene>
<reference evidence="2 3" key="1">
    <citation type="submission" date="2019-11" db="EMBL/GenBank/DDBJ databases">
        <title>Type strains purchased from KCTC, JCM and DSMZ.</title>
        <authorList>
            <person name="Lu H."/>
        </authorList>
    </citation>
    <scope>NUCLEOTIDE SEQUENCE [LARGE SCALE GENOMIC DNA]</scope>
    <source>
        <strain evidence="2 3">JCM 31587</strain>
    </source>
</reference>
<keyword evidence="3" id="KW-1185">Reference proteome</keyword>
<name>A0A6L6QN48_9BURK</name>
<dbReference type="RefSeq" id="WP_155456691.1">
    <property type="nucleotide sequence ID" value="NZ_WNKX01000027.1"/>
</dbReference>
<keyword evidence="1" id="KW-0732">Signal</keyword>
<dbReference type="AlphaFoldDB" id="A0A6L6QN48"/>
<dbReference type="OrthoDB" id="8779842at2"/>
<evidence type="ECO:0008006" key="4">
    <source>
        <dbReference type="Google" id="ProtNLM"/>
    </source>
</evidence>
<feature type="signal peptide" evidence="1">
    <location>
        <begin position="1"/>
        <end position="19"/>
    </location>
</feature>
<feature type="chain" id="PRO_5026946495" description="Lipoprotein" evidence="1">
    <location>
        <begin position="20"/>
        <end position="173"/>
    </location>
</feature>
<evidence type="ECO:0000313" key="2">
    <source>
        <dbReference type="EMBL" id="MTW13779.1"/>
    </source>
</evidence>
<dbReference type="Proteomes" id="UP000472320">
    <property type="component" value="Unassembled WGS sequence"/>
</dbReference>